<keyword evidence="2" id="KW-0963">Cytoplasm</keyword>
<dbReference type="Bgee" id="ENSLOCG00000007788">
    <property type="expression patterns" value="Expressed in zone of skin and 11 other cell types or tissues"/>
</dbReference>
<proteinExistence type="predicted"/>
<feature type="domain" description="ALMS motif" evidence="5">
    <location>
        <begin position="21"/>
        <end position="102"/>
    </location>
</feature>
<dbReference type="eggNOG" id="ENOG502S6G8">
    <property type="taxonomic scope" value="Eukaryota"/>
</dbReference>
<name>W5MM42_LEPOC</name>
<evidence type="ECO:0000259" key="5">
    <source>
        <dbReference type="Pfam" id="PF15309"/>
    </source>
</evidence>
<keyword evidence="3" id="KW-0206">Cytoskeleton</keyword>
<keyword evidence="7" id="KW-1185">Reference proteome</keyword>
<evidence type="ECO:0000313" key="7">
    <source>
        <dbReference type="Proteomes" id="UP000018468"/>
    </source>
</evidence>
<evidence type="ECO:0000256" key="1">
    <source>
        <dbReference type="ARBA" id="ARBA00004300"/>
    </source>
</evidence>
<dbReference type="HOGENOM" id="CLU_100829_1_0_1"/>
<dbReference type="AlphaFoldDB" id="W5MM42"/>
<dbReference type="Pfam" id="PF15309">
    <property type="entry name" value="ALMS_motif"/>
    <property type="match status" value="1"/>
</dbReference>
<evidence type="ECO:0000313" key="6">
    <source>
        <dbReference type="Ensembl" id="ENSLOCP00000009451.1"/>
    </source>
</evidence>
<reference evidence="6" key="3">
    <citation type="submission" date="2025-09" db="UniProtKB">
        <authorList>
            <consortium name="Ensembl"/>
        </authorList>
    </citation>
    <scope>IDENTIFICATION</scope>
</reference>
<dbReference type="Ensembl" id="ENSLOCT00000009462.1">
    <property type="protein sequence ID" value="ENSLOCP00000009451.1"/>
    <property type="gene ID" value="ENSLOCG00000007788.1"/>
</dbReference>
<feature type="region of interest" description="Disordered" evidence="4">
    <location>
        <begin position="15"/>
        <end position="38"/>
    </location>
</feature>
<dbReference type="InParanoid" id="W5MM42"/>
<protein>
    <recommendedName>
        <fullName evidence="5">ALMS motif domain-containing protein</fullName>
    </recommendedName>
</protein>
<reference evidence="6" key="2">
    <citation type="submission" date="2025-08" db="UniProtKB">
        <authorList>
            <consortium name="Ensembl"/>
        </authorList>
    </citation>
    <scope>IDENTIFICATION</scope>
</reference>
<organism evidence="6 7">
    <name type="scientific">Lepisosteus oculatus</name>
    <name type="common">Spotted gar</name>
    <dbReference type="NCBI Taxonomy" id="7918"/>
    <lineage>
        <taxon>Eukaryota</taxon>
        <taxon>Metazoa</taxon>
        <taxon>Chordata</taxon>
        <taxon>Craniata</taxon>
        <taxon>Vertebrata</taxon>
        <taxon>Euteleostomi</taxon>
        <taxon>Actinopterygii</taxon>
        <taxon>Neopterygii</taxon>
        <taxon>Holostei</taxon>
        <taxon>Semionotiformes</taxon>
        <taxon>Lepisosteidae</taxon>
        <taxon>Lepisosteus</taxon>
    </lineage>
</organism>
<evidence type="ECO:0000256" key="2">
    <source>
        <dbReference type="ARBA" id="ARBA00022490"/>
    </source>
</evidence>
<sequence>EQRALQRRALEITDVSPQGPTLGTKKRHCTKPHPLSADNLFKPRERAISEKEMQLRSKRIYNKLPEVKKKKEEEKKKVVSQTNRLRAELFKKKLLDQILQRNGD</sequence>
<dbReference type="InterPro" id="IPR029299">
    <property type="entry name" value="ALMS_motif"/>
</dbReference>
<evidence type="ECO:0000256" key="4">
    <source>
        <dbReference type="SAM" id="MobiDB-lite"/>
    </source>
</evidence>
<evidence type="ECO:0000256" key="3">
    <source>
        <dbReference type="ARBA" id="ARBA00023212"/>
    </source>
</evidence>
<dbReference type="OMA" id="QNRNCTT"/>
<reference evidence="7" key="1">
    <citation type="submission" date="2011-12" db="EMBL/GenBank/DDBJ databases">
        <title>The Draft Genome of Lepisosteus oculatus.</title>
        <authorList>
            <consortium name="The Broad Institute Genome Assembly &amp; Analysis Group"/>
            <consortium name="Computational R&amp;D Group"/>
            <consortium name="and Sequencing Platform"/>
            <person name="Di Palma F."/>
            <person name="Alfoldi J."/>
            <person name="Johnson J."/>
            <person name="Berlin A."/>
            <person name="Gnerre S."/>
            <person name="Jaffe D."/>
            <person name="MacCallum I."/>
            <person name="Young S."/>
            <person name="Walker B.J."/>
            <person name="Lander E.S."/>
            <person name="Lindblad-Toh K."/>
        </authorList>
    </citation>
    <scope>NUCLEOTIDE SEQUENCE [LARGE SCALE GENOMIC DNA]</scope>
</reference>
<accession>W5MM42</accession>
<dbReference type="EMBL" id="AHAT01004036">
    <property type="status" value="NOT_ANNOTATED_CDS"/>
    <property type="molecule type" value="Genomic_DNA"/>
</dbReference>
<dbReference type="PANTHER" id="PTHR21553">
    <property type="entry name" value="ALMS1-RELATED"/>
    <property type="match status" value="1"/>
</dbReference>
<comment type="subcellular location">
    <subcellularLocation>
        <location evidence="1">Cytoplasm</location>
        <location evidence="1">Cytoskeleton</location>
        <location evidence="1">Microtubule organizing center</location>
        <location evidence="1">Centrosome</location>
    </subcellularLocation>
</comment>
<dbReference type="Proteomes" id="UP000018468">
    <property type="component" value="Linkage group LG5"/>
</dbReference>
<dbReference type="PANTHER" id="PTHR21553:SF24">
    <property type="entry name" value="(E2-INDEPENDENT) E3 UBIQUITIN-CONJUGATING ENZYME FATS"/>
    <property type="match status" value="1"/>
</dbReference>
<dbReference type="GeneTree" id="ENSGT00940000153123"/>
<dbReference type="GO" id="GO:0005813">
    <property type="term" value="C:centrosome"/>
    <property type="evidence" value="ECO:0007669"/>
    <property type="project" value="UniProtKB-SubCell"/>
</dbReference>